<keyword evidence="3" id="KW-1185">Reference proteome</keyword>
<feature type="compositionally biased region" description="Basic residues" evidence="1">
    <location>
        <begin position="105"/>
        <end position="116"/>
    </location>
</feature>
<gene>
    <name evidence="2" type="ORF">LAUMK4_02518</name>
</gene>
<comment type="caution">
    <text evidence="2">The sequence shown here is derived from an EMBL/GenBank/DDBJ whole genome shotgun (WGS) entry which is preliminary data.</text>
</comment>
<dbReference type="InterPro" id="IPR006448">
    <property type="entry name" value="Phage_term_ssu_P27"/>
</dbReference>
<proteinExistence type="predicted"/>
<protein>
    <recommendedName>
        <fullName evidence="4">Terminase</fullName>
    </recommendedName>
</protein>
<evidence type="ECO:0000256" key="1">
    <source>
        <dbReference type="SAM" id="MobiDB-lite"/>
    </source>
</evidence>
<name>A0ABY6RI96_9MYCO</name>
<reference evidence="2 3" key="1">
    <citation type="submission" date="2018-09" db="EMBL/GenBank/DDBJ databases">
        <authorList>
            <person name="Tagini F."/>
        </authorList>
    </citation>
    <scope>NUCLEOTIDE SEQUENCE [LARGE SCALE GENOMIC DNA]</scope>
    <source>
        <strain evidence="2 3">MK4</strain>
    </source>
</reference>
<dbReference type="RefSeq" id="WP_371687223.1">
    <property type="nucleotide sequence ID" value="NZ_MWQA01000001.1"/>
</dbReference>
<dbReference type="Proteomes" id="UP000271464">
    <property type="component" value="Unassembled WGS sequence"/>
</dbReference>
<evidence type="ECO:0008006" key="4">
    <source>
        <dbReference type="Google" id="ProtNLM"/>
    </source>
</evidence>
<feature type="region of interest" description="Disordered" evidence="1">
    <location>
        <begin position="94"/>
        <end position="129"/>
    </location>
</feature>
<dbReference type="EMBL" id="UPHM01000056">
    <property type="protein sequence ID" value="VAZ93620.1"/>
    <property type="molecule type" value="Genomic_DNA"/>
</dbReference>
<dbReference type="Pfam" id="PF05119">
    <property type="entry name" value="Terminase_4"/>
    <property type="match status" value="1"/>
</dbReference>
<sequence length="129" mass="13771">MTTFPRCPAGLQARGRALWRAVHESFELDPVESTVLAELCRCVDRIDGIEAELTGQPLTVSGSAGQPRVHPLLGALREHQKLADRLAVSLGVSMPDAAGSGRPSGHQRKAAKRRWNGPKTGSVTAIRGV</sequence>
<evidence type="ECO:0000313" key="3">
    <source>
        <dbReference type="Proteomes" id="UP000271464"/>
    </source>
</evidence>
<dbReference type="GeneID" id="300000297"/>
<evidence type="ECO:0000313" key="2">
    <source>
        <dbReference type="EMBL" id="VAZ93620.1"/>
    </source>
</evidence>
<accession>A0ABY6RI96</accession>
<organism evidence="2 3">
    <name type="scientific">Mycobacterium persicum</name>
    <dbReference type="NCBI Taxonomy" id="1487726"/>
    <lineage>
        <taxon>Bacteria</taxon>
        <taxon>Bacillati</taxon>
        <taxon>Actinomycetota</taxon>
        <taxon>Actinomycetes</taxon>
        <taxon>Mycobacteriales</taxon>
        <taxon>Mycobacteriaceae</taxon>
        <taxon>Mycobacterium</taxon>
    </lineage>
</organism>